<feature type="transmembrane region" description="Helical" evidence="5">
    <location>
        <begin position="132"/>
        <end position="156"/>
    </location>
</feature>
<comment type="subcellular location">
    <subcellularLocation>
        <location evidence="1">Membrane</location>
        <topology evidence="1">Multi-pass membrane protein</topology>
    </subcellularLocation>
</comment>
<dbReference type="Gene3D" id="1.10.8.10">
    <property type="entry name" value="DNA helicase RuvA subunit, C-terminal domain"/>
    <property type="match status" value="1"/>
</dbReference>
<dbReference type="PANTHER" id="PTHR43066:SF16">
    <property type="entry name" value="RHOMBOID DOMAIN-CONTAINING PROTEIN 3"/>
    <property type="match status" value="1"/>
</dbReference>
<evidence type="ECO:0000256" key="5">
    <source>
        <dbReference type="SAM" id="Phobius"/>
    </source>
</evidence>
<evidence type="ECO:0000256" key="4">
    <source>
        <dbReference type="ARBA" id="ARBA00023136"/>
    </source>
</evidence>
<keyword evidence="3 5" id="KW-1133">Transmembrane helix</keyword>
<proteinExistence type="predicted"/>
<evidence type="ECO:0000256" key="1">
    <source>
        <dbReference type="ARBA" id="ARBA00004141"/>
    </source>
</evidence>
<evidence type="ECO:0000259" key="7">
    <source>
        <dbReference type="Pfam" id="PF00627"/>
    </source>
</evidence>
<dbReference type="SUPFAM" id="SSF46934">
    <property type="entry name" value="UBA-like"/>
    <property type="match status" value="1"/>
</dbReference>
<evidence type="ECO:0000256" key="6">
    <source>
        <dbReference type="SAM" id="SignalP"/>
    </source>
</evidence>
<keyword evidence="9" id="KW-1185">Reference proteome</keyword>
<gene>
    <name evidence="8" type="ORF">PODLI_1B000162</name>
</gene>
<keyword evidence="6" id="KW-0732">Signal</keyword>
<feature type="chain" id="PRO_5041358699" evidence="6">
    <location>
        <begin position="28"/>
        <end position="475"/>
    </location>
</feature>
<keyword evidence="2 5" id="KW-0812">Transmembrane</keyword>
<dbReference type="InterPro" id="IPR035952">
    <property type="entry name" value="Rhomboid-like_sf"/>
</dbReference>
<accession>A0AA35LK61</accession>
<dbReference type="GO" id="GO:0004252">
    <property type="term" value="F:serine-type endopeptidase activity"/>
    <property type="evidence" value="ECO:0007669"/>
    <property type="project" value="TreeGrafter"/>
</dbReference>
<feature type="transmembrane region" description="Helical" evidence="5">
    <location>
        <begin position="247"/>
        <end position="268"/>
    </location>
</feature>
<reference evidence="8" key="1">
    <citation type="submission" date="2022-12" db="EMBL/GenBank/DDBJ databases">
        <authorList>
            <person name="Alioto T."/>
            <person name="Alioto T."/>
            <person name="Gomez Garrido J."/>
        </authorList>
    </citation>
    <scope>NUCLEOTIDE SEQUENCE</scope>
</reference>
<feature type="transmembrane region" description="Helical" evidence="5">
    <location>
        <begin position="224"/>
        <end position="241"/>
    </location>
</feature>
<dbReference type="Proteomes" id="UP001178461">
    <property type="component" value="Chromosome 16"/>
</dbReference>
<dbReference type="InterPro" id="IPR015940">
    <property type="entry name" value="UBA"/>
</dbReference>
<dbReference type="Pfam" id="PF00627">
    <property type="entry name" value="UBA"/>
    <property type="match status" value="1"/>
</dbReference>
<keyword evidence="4 5" id="KW-0472">Membrane</keyword>
<sequence length="475" mass="51285">MWMQSSSSFVSGFSLATLPCLVAKACASRRGSAPTGLADPKLPCPKWLRAGPFLPADELPIRPVQAHARSQPCAWGMLMKSLWTRPWGLWRPPVASFTLMVLLCLFWLTGVDESLALSPSLLLTSPFQAYRLMTYCLCLTEAPLFFLNLLLFPLLSWHQERRQGTLRYLHSSALGAFASALLYLLLAWLRGAQAGSAVGGYTPVHLALLGCPQGHRKQGGSRRWASPPLLAVLLLGLSWILSPSSPFLLNLSGLLTGLAFWAGVFSPLELSERRLEKLHGGIIFKTLQGRGSFFHFVLPPEGPAEILPTADPAARRDRIPHSLESPTQAFPPADFPTQPLFLASPPASYWSGETAALEQECRQSVAAGSRPPFPAHHGALGAPFSALQGSLMDEELLQAGIQASLQDMAEEEVKLSKSSVSSLRLQQLQKMGFPTERAVVALAATGHVEGAVSLLIGGHVGDQAVVTAESRSAHR</sequence>
<feature type="domain" description="UBA" evidence="7">
    <location>
        <begin position="422"/>
        <end position="455"/>
    </location>
</feature>
<dbReference type="GO" id="GO:0016020">
    <property type="term" value="C:membrane"/>
    <property type="evidence" value="ECO:0007669"/>
    <property type="project" value="UniProtKB-SubCell"/>
</dbReference>
<dbReference type="PANTHER" id="PTHR43066">
    <property type="entry name" value="RHOMBOID-RELATED PROTEIN"/>
    <property type="match status" value="1"/>
</dbReference>
<organism evidence="8 9">
    <name type="scientific">Podarcis lilfordi</name>
    <name type="common">Lilford's wall lizard</name>
    <dbReference type="NCBI Taxonomy" id="74358"/>
    <lineage>
        <taxon>Eukaryota</taxon>
        <taxon>Metazoa</taxon>
        <taxon>Chordata</taxon>
        <taxon>Craniata</taxon>
        <taxon>Vertebrata</taxon>
        <taxon>Euteleostomi</taxon>
        <taxon>Lepidosauria</taxon>
        <taxon>Squamata</taxon>
        <taxon>Bifurcata</taxon>
        <taxon>Unidentata</taxon>
        <taxon>Episquamata</taxon>
        <taxon>Laterata</taxon>
        <taxon>Lacertibaenia</taxon>
        <taxon>Lacertidae</taxon>
        <taxon>Podarcis</taxon>
    </lineage>
</organism>
<name>A0AA35LK61_9SAUR</name>
<feature type="signal peptide" evidence="6">
    <location>
        <begin position="1"/>
        <end position="27"/>
    </location>
</feature>
<evidence type="ECO:0000313" key="8">
    <source>
        <dbReference type="EMBL" id="CAI5797613.1"/>
    </source>
</evidence>
<evidence type="ECO:0000256" key="2">
    <source>
        <dbReference type="ARBA" id="ARBA00022692"/>
    </source>
</evidence>
<dbReference type="EMBL" id="OX395143">
    <property type="protein sequence ID" value="CAI5797613.1"/>
    <property type="molecule type" value="Genomic_DNA"/>
</dbReference>
<protein>
    <submittedName>
        <fullName evidence="8">Domain-containing 3</fullName>
    </submittedName>
</protein>
<evidence type="ECO:0000313" key="9">
    <source>
        <dbReference type="Proteomes" id="UP001178461"/>
    </source>
</evidence>
<feature type="transmembrane region" description="Helical" evidence="5">
    <location>
        <begin position="89"/>
        <end position="111"/>
    </location>
</feature>
<dbReference type="SUPFAM" id="SSF144091">
    <property type="entry name" value="Rhomboid-like"/>
    <property type="match status" value="1"/>
</dbReference>
<feature type="transmembrane region" description="Helical" evidence="5">
    <location>
        <begin position="168"/>
        <end position="189"/>
    </location>
</feature>
<evidence type="ECO:0000256" key="3">
    <source>
        <dbReference type="ARBA" id="ARBA00022989"/>
    </source>
</evidence>
<dbReference type="InterPro" id="IPR009060">
    <property type="entry name" value="UBA-like_sf"/>
</dbReference>
<dbReference type="AlphaFoldDB" id="A0AA35LK61"/>